<name>A0A6J2U776_DROLE</name>
<dbReference type="OrthoDB" id="88467at2759"/>
<dbReference type="Pfam" id="PF00050">
    <property type="entry name" value="Kazal_1"/>
    <property type="match status" value="1"/>
</dbReference>
<dbReference type="Proteomes" id="UP000504634">
    <property type="component" value="Unplaced"/>
</dbReference>
<dbReference type="CDD" id="cd00104">
    <property type="entry name" value="KAZAL_FS"/>
    <property type="match status" value="1"/>
</dbReference>
<dbReference type="RefSeq" id="XP_030383388.1">
    <property type="nucleotide sequence ID" value="XM_030527528.1"/>
</dbReference>
<keyword evidence="1" id="KW-0732">Signal</keyword>
<sequence length="76" mass="8635">MKLLYLLLTLCLVLALISTPLRADSVKPHICPCPRNYDPVCASNMATYPNRCEYNCARREFERTGRNLDLLRSGSC</sequence>
<proteinExistence type="predicted"/>
<dbReference type="SUPFAM" id="SSF100895">
    <property type="entry name" value="Kazal-type serine protease inhibitors"/>
    <property type="match status" value="1"/>
</dbReference>
<accession>A0A6J2U776</accession>
<dbReference type="GeneID" id="115630954"/>
<dbReference type="Gene3D" id="3.30.60.30">
    <property type="match status" value="1"/>
</dbReference>
<evidence type="ECO:0000313" key="3">
    <source>
        <dbReference type="Proteomes" id="UP000504634"/>
    </source>
</evidence>
<gene>
    <name evidence="4" type="primary">LOC115630954</name>
</gene>
<dbReference type="InterPro" id="IPR036058">
    <property type="entry name" value="Kazal_dom_sf"/>
</dbReference>
<reference evidence="4" key="1">
    <citation type="submission" date="2025-08" db="UniProtKB">
        <authorList>
            <consortium name="RefSeq"/>
        </authorList>
    </citation>
    <scope>IDENTIFICATION</scope>
    <source>
        <strain evidence="4">11010-0011.00</strain>
        <tissue evidence="4">Whole body</tissue>
    </source>
</reference>
<dbReference type="SMART" id="SM00280">
    <property type="entry name" value="KAZAL"/>
    <property type="match status" value="1"/>
</dbReference>
<feature type="domain" description="Kazal-like" evidence="2">
    <location>
        <begin position="25"/>
        <end position="76"/>
    </location>
</feature>
<dbReference type="AlphaFoldDB" id="A0A6J2U776"/>
<feature type="signal peptide" evidence="1">
    <location>
        <begin position="1"/>
        <end position="23"/>
    </location>
</feature>
<evidence type="ECO:0000256" key="1">
    <source>
        <dbReference type="SAM" id="SignalP"/>
    </source>
</evidence>
<protein>
    <submittedName>
        <fullName evidence="4">Trypsin inhibitor ClTI-1</fullName>
    </submittedName>
</protein>
<keyword evidence="3" id="KW-1185">Reference proteome</keyword>
<evidence type="ECO:0000259" key="2">
    <source>
        <dbReference type="PROSITE" id="PS51465"/>
    </source>
</evidence>
<organism evidence="3 4">
    <name type="scientific">Drosophila lebanonensis</name>
    <name type="common">Fruit fly</name>
    <name type="synonym">Scaptodrosophila lebanonensis</name>
    <dbReference type="NCBI Taxonomy" id="7225"/>
    <lineage>
        <taxon>Eukaryota</taxon>
        <taxon>Metazoa</taxon>
        <taxon>Ecdysozoa</taxon>
        <taxon>Arthropoda</taxon>
        <taxon>Hexapoda</taxon>
        <taxon>Insecta</taxon>
        <taxon>Pterygota</taxon>
        <taxon>Neoptera</taxon>
        <taxon>Endopterygota</taxon>
        <taxon>Diptera</taxon>
        <taxon>Brachycera</taxon>
        <taxon>Muscomorpha</taxon>
        <taxon>Ephydroidea</taxon>
        <taxon>Drosophilidae</taxon>
        <taxon>Scaptodrosophila</taxon>
    </lineage>
</organism>
<dbReference type="PROSITE" id="PS51465">
    <property type="entry name" value="KAZAL_2"/>
    <property type="match status" value="1"/>
</dbReference>
<dbReference type="InterPro" id="IPR002350">
    <property type="entry name" value="Kazal_dom"/>
</dbReference>
<dbReference type="PROSITE" id="PS00282">
    <property type="entry name" value="KAZAL_1"/>
    <property type="match status" value="1"/>
</dbReference>
<evidence type="ECO:0000313" key="4">
    <source>
        <dbReference type="RefSeq" id="XP_030383388.1"/>
    </source>
</evidence>
<feature type="chain" id="PRO_5026975689" evidence="1">
    <location>
        <begin position="24"/>
        <end position="76"/>
    </location>
</feature>